<dbReference type="Proteomes" id="UP000265926">
    <property type="component" value="Unassembled WGS sequence"/>
</dbReference>
<dbReference type="OrthoDB" id="1115811at2"/>
<dbReference type="Pfam" id="PF13573">
    <property type="entry name" value="SprB"/>
    <property type="match status" value="1"/>
</dbReference>
<gene>
    <name evidence="2" type="ORF">D1614_04985</name>
</gene>
<reference evidence="2 3" key="1">
    <citation type="submission" date="2018-08" db="EMBL/GenBank/DDBJ databases">
        <title>Pallidiluteibacterium maritimus gen. nov., sp. nov., isolated from coastal sediment.</title>
        <authorList>
            <person name="Zhou L.Y."/>
        </authorList>
    </citation>
    <scope>NUCLEOTIDE SEQUENCE [LARGE SCALE GENOMIC DNA]</scope>
    <source>
        <strain evidence="2 3">XSD2</strain>
    </source>
</reference>
<dbReference type="NCBIfam" id="TIGR04183">
    <property type="entry name" value="Por_Secre_tail"/>
    <property type="match status" value="1"/>
</dbReference>
<protein>
    <submittedName>
        <fullName evidence="2">T9SS C-terminal target domain-containing protein</fullName>
    </submittedName>
</protein>
<name>A0A399T5P1_9BACT</name>
<comment type="caution">
    <text evidence="2">The sequence shown here is derived from an EMBL/GenBank/DDBJ whole genome shotgun (WGS) entry which is preliminary data.</text>
</comment>
<evidence type="ECO:0000313" key="3">
    <source>
        <dbReference type="Proteomes" id="UP000265926"/>
    </source>
</evidence>
<keyword evidence="1" id="KW-0472">Membrane</keyword>
<sequence length="1664" mass="178347">MKQNYLKLPDTPKLLSGLMKRTFFWCCRFLLLAFIVGYSTLSATSQIITDGAAVKANFGIDADVYTNYLLDPSLSGTTANGTDDWFENLSLYPGNGSPVFTPSPTFINAIIAQMAIDENFSFTIRMGVPRNSKLEIPSSPGDSILWIDGVYARDNNTAGNGKDSTAFAGTSDKNFQDPSTWNVGIKDPYQKGDLIDVYGHMREDPDGDVWGIGAFSTRSTSGSVHADFEFFANQIGYDGAHFTNTGTDHGHTSWTFDADGVVLTAGDLIVSIDYEKGGGDPVASIRVWVSETDYTNGLANFDAGSSFNFTGAFTTESGVGFGYAEIEPAVAGGDPAAWAVVNIDSVSPAPPWGTIEGPQADVNDEYLPLQFAEFAINMSFLGLDAFGGDACNKTLGSLLVKTRSSPSFESEMHDFVGPLTFGYDLETKIVAMDLDSCDDGNNQFDLMTAVDSFGDGNVTFYAMSADAFATPPVNAISSIQNLPVGDTMFWVRSSNPEDQGCFAVDSFMVTVHDNPTCSVATTDQTNFSTTNGTAKVTVSGGEGPFTYVWSTDNGSIGGGQGTDSIYGLSIGRYYVNIVDANGCTTACNDSVGWAPTAPTCELFTADVECFGAETGYAWAVVTPTGPDSFPPYTYYWYKGTGFDQVFLDSTVTNSMVDTMFGLGAGVYVVEIKNSVDPNTTTCGDTIKEPPYNPVVVECSSLTLDSCMDQSAVDQAFANWLDTAFMVSGGTDPLDTIYKVDDIIADLDTVDAPSACGGLVAIKMIVTDYCGLMDSCEATFMVAYAPALVVTCPGDLTLSSCLTQDSVTTAFNAWLAGFSSDGGCNAEETDLSNVATAMACGDSITIKFKAWDSCEQVDSCTATFKVDYAPELKVDCPGDLTLSSCLTQDSVTTAFNAWLAEFGSEGGCNTEETDLSNVTTAMACGDSITIKFKAWDSCEQADSCEATFKVDYAPELEVSCPGDLTLSSCLTQDSVTRAFDAWLAEFGSEGGCNTEETDLSNVTTAMACGDSITIKFKAWDSCEQADSCMATFKVDYAPELEVSCPGDLTLSSCLTQDSVTRAFDAWLAEFGSEGGCNTEETDLSNVATAMACGDSITIKFKAWDSCEQADSCMATFKVDYAPELKVSCPGDLTLSSCLTQDSVTRAFDAWLAEFGSEGGCNTEETDLSNVATAMACGDSITIKFKAWDSCEQADSCEATFKVDYAPELKVSCPGDLTLSSCLTQDSVTRAFDAWLAEFGSEGGCNTEETDLSNVATAMACGDSITIKFKAWDSCEQADSCMATFKVEYDLEAPVITINILQDSTCNADPDATATYVDCQGEGNATLQSLNKVAVDPSDPNKCDEYWIYTFYAEDSCGNSATATDTLYRFTESEGDCETAFARLPEPDLGPAPYTTEIGARCFLDEPDTAIFNRWGWTNRVKVGQDSVYILDVYAGAGQCDLSKGTWVGTVTLSFSGSTMNVVYDLLEGYVISEAHIYAGTNMYPTRKNGKHKGEYTVAPGQYTVVWENEPPATGLDVVLTGVSDGDYIFVIVHSVVCIPTCDCPETVRTDISLASATIVTTRTNGKKSAEINDVGVVTEGQLKVYPNPFTSKVTFEFVSPVDAYGTLELYNITGQRVARVLDRFVIGGELNKVEFQPSNEVSGIYLYRLDLDGEIQIGRVIYKRE</sequence>
<feature type="transmembrane region" description="Helical" evidence="1">
    <location>
        <begin position="21"/>
        <end position="41"/>
    </location>
</feature>
<accession>A0A399T5P1</accession>
<organism evidence="2 3">
    <name type="scientific">Maribellus luteus</name>
    <dbReference type="NCBI Taxonomy" id="2305463"/>
    <lineage>
        <taxon>Bacteria</taxon>
        <taxon>Pseudomonadati</taxon>
        <taxon>Bacteroidota</taxon>
        <taxon>Bacteroidia</taxon>
        <taxon>Marinilabiliales</taxon>
        <taxon>Prolixibacteraceae</taxon>
        <taxon>Maribellus</taxon>
    </lineage>
</organism>
<dbReference type="InterPro" id="IPR025667">
    <property type="entry name" value="SprB_repeat"/>
</dbReference>
<proteinExistence type="predicted"/>
<keyword evidence="1" id="KW-1133">Transmembrane helix</keyword>
<evidence type="ECO:0000313" key="2">
    <source>
        <dbReference type="EMBL" id="RIJ50102.1"/>
    </source>
</evidence>
<evidence type="ECO:0000256" key="1">
    <source>
        <dbReference type="SAM" id="Phobius"/>
    </source>
</evidence>
<dbReference type="InterPro" id="IPR026444">
    <property type="entry name" value="Secre_tail"/>
</dbReference>
<dbReference type="EMBL" id="QWGR01000002">
    <property type="protein sequence ID" value="RIJ50102.1"/>
    <property type="molecule type" value="Genomic_DNA"/>
</dbReference>
<keyword evidence="1" id="KW-0812">Transmembrane</keyword>
<keyword evidence="3" id="KW-1185">Reference proteome</keyword>
<dbReference type="RefSeq" id="WP_119436789.1">
    <property type="nucleotide sequence ID" value="NZ_QWGR01000002.1"/>
</dbReference>